<dbReference type="Pfam" id="PF05683">
    <property type="entry name" value="Fumerase_C"/>
    <property type="match status" value="1"/>
</dbReference>
<comment type="similarity">
    <text evidence="1">Belongs to the class-I fumarase family.</text>
</comment>
<dbReference type="PANTHER" id="PTHR43351">
    <property type="entry name" value="L(+)-TARTRATE DEHYDRATASE SUBUNIT BETA"/>
    <property type="match status" value="1"/>
</dbReference>
<dbReference type="RefSeq" id="WP_269312188.1">
    <property type="nucleotide sequence ID" value="NZ_CP114052.1"/>
</dbReference>
<organism evidence="4 5">
    <name type="scientific">Peptostreptococcus equinus</name>
    <dbReference type="NCBI Taxonomy" id="3003601"/>
    <lineage>
        <taxon>Bacteria</taxon>
        <taxon>Bacillati</taxon>
        <taxon>Bacillota</taxon>
        <taxon>Clostridia</taxon>
        <taxon>Peptostreptococcales</taxon>
        <taxon>Peptostreptococcaceae</taxon>
        <taxon>Peptostreptococcus</taxon>
    </lineage>
</organism>
<dbReference type="Gene3D" id="3.20.130.10">
    <property type="entry name" value="Fe-S hydro-lyase, tartrate dehydratase beta-type, catalytic domain"/>
    <property type="match status" value="1"/>
</dbReference>
<dbReference type="NCBIfam" id="TIGR00723">
    <property type="entry name" value="ttdB_fumA_fumB"/>
    <property type="match status" value="1"/>
</dbReference>
<name>A0ABY7JQX8_9FIRM</name>
<protein>
    <submittedName>
        <fullName evidence="4">Fe-S-containing hydro-lyase</fullName>
    </submittedName>
</protein>
<evidence type="ECO:0000313" key="4">
    <source>
        <dbReference type="EMBL" id="WAW15515.1"/>
    </source>
</evidence>
<feature type="domain" description="Fe-S hydro-lyase tartrate dehydratase beta-type catalytic" evidence="3">
    <location>
        <begin position="2"/>
        <end position="173"/>
    </location>
</feature>
<keyword evidence="2" id="KW-0456">Lyase</keyword>
<accession>A0ABY7JQX8</accession>
<dbReference type="InterPro" id="IPR036660">
    <property type="entry name" value="Fe-S_hydroAse_TtdB_cat_sf"/>
</dbReference>
<keyword evidence="5" id="KW-1185">Reference proteome</keyword>
<dbReference type="EMBL" id="CP114052">
    <property type="protein sequence ID" value="WAW15515.1"/>
    <property type="molecule type" value="Genomic_DNA"/>
</dbReference>
<gene>
    <name evidence="4" type="ORF">O0R46_03465</name>
</gene>
<evidence type="ECO:0000259" key="3">
    <source>
        <dbReference type="Pfam" id="PF05683"/>
    </source>
</evidence>
<dbReference type="Proteomes" id="UP001164187">
    <property type="component" value="Chromosome"/>
</dbReference>
<reference evidence="4" key="1">
    <citation type="submission" date="2022-12" db="EMBL/GenBank/DDBJ databases">
        <title>Peptostreptococcus.</title>
        <authorList>
            <person name="Lee S.H."/>
        </authorList>
    </citation>
    <scope>NUCLEOTIDE SEQUENCE</scope>
    <source>
        <strain evidence="4">CBA3647</strain>
    </source>
</reference>
<sequence length="177" mass="19260">MINLRLPLSEEEVRKLKAGDIVSISGTLYTARDAAHKKMCQAIVDKKELPFDLDGKAIYYVGPSPTKPNSVIGSAGPTTSYRMDDLTIPLLKRGLRIMIGKGKRGQKVIDAMKEYGSAYLVAIGGAGAYISNSIKKCQIIAYDELGAEAVRKLEVENMILTVCIDSNGNNLYDISCK</sequence>
<evidence type="ECO:0000313" key="5">
    <source>
        <dbReference type="Proteomes" id="UP001164187"/>
    </source>
</evidence>
<dbReference type="InterPro" id="IPR004647">
    <property type="entry name" value="Fe-S_hydro-lyase_TtdB-typ_cat"/>
</dbReference>
<dbReference type="PANTHER" id="PTHR43351:SF2">
    <property type="entry name" value="L(+)-TARTRATE DEHYDRATASE SUBUNIT BETA-RELATED"/>
    <property type="match status" value="1"/>
</dbReference>
<evidence type="ECO:0000256" key="1">
    <source>
        <dbReference type="ARBA" id="ARBA00008876"/>
    </source>
</evidence>
<dbReference type="SUPFAM" id="SSF117457">
    <property type="entry name" value="FumA C-terminal domain-like"/>
    <property type="match status" value="1"/>
</dbReference>
<evidence type="ECO:0000256" key="2">
    <source>
        <dbReference type="ARBA" id="ARBA00023239"/>
    </source>
</evidence>
<dbReference type="NCBIfam" id="NF005310">
    <property type="entry name" value="PRK06842.1"/>
    <property type="match status" value="1"/>
</dbReference>
<proteinExistence type="inferred from homology"/>